<evidence type="ECO:0008006" key="3">
    <source>
        <dbReference type="Google" id="ProtNLM"/>
    </source>
</evidence>
<dbReference type="Gene3D" id="3.80.10.10">
    <property type="entry name" value="Ribonuclease Inhibitor"/>
    <property type="match status" value="1"/>
</dbReference>
<proteinExistence type="predicted"/>
<comment type="caution">
    <text evidence="1">The sequence shown here is derived from an EMBL/GenBank/DDBJ whole genome shotgun (WGS) entry which is preliminary data.</text>
</comment>
<dbReference type="OrthoDB" id="2631350at2759"/>
<name>A0A8S0WBA6_CYCAE</name>
<dbReference type="EMBL" id="CACVBS010000041">
    <property type="protein sequence ID" value="CAA7263816.1"/>
    <property type="molecule type" value="Genomic_DNA"/>
</dbReference>
<gene>
    <name evidence="1" type="ORF">AAE3_LOCUS5970</name>
</gene>
<reference evidence="1 2" key="1">
    <citation type="submission" date="2020-01" db="EMBL/GenBank/DDBJ databases">
        <authorList>
            <person name="Gupta K D."/>
        </authorList>
    </citation>
    <scope>NUCLEOTIDE SEQUENCE [LARGE SCALE GENOMIC DNA]</scope>
</reference>
<evidence type="ECO:0000313" key="2">
    <source>
        <dbReference type="Proteomes" id="UP000467700"/>
    </source>
</evidence>
<dbReference type="Proteomes" id="UP000467700">
    <property type="component" value="Unassembled WGS sequence"/>
</dbReference>
<keyword evidence="2" id="KW-1185">Reference proteome</keyword>
<evidence type="ECO:0000313" key="1">
    <source>
        <dbReference type="EMBL" id="CAA7263816.1"/>
    </source>
</evidence>
<sequence>MPQDESKKGEIGGPISDSECIKIREYARRIRTYTKFGKERIALYAYIQVLQATNFLCLLPELNTLRVYHGASEDEIPFLVSPSLQKAHRMARNLTHLDISASFTTASFRSISSMRRLQTLNIFHVDITNRCELDLDFLRTLASSESLKFIHLGFPTPLKQDGLSSTNDRASCASQVLVIDIPIFLEFSLDQLTALLLCWKNLKTLTLKTQTLPFQALVRIAQTLPTLHELSLTIEAQGLFDVDSVPVLGHRLNTLFVYGNLEEPLNIVRLIDRIFPYLDDSEFSPNNDPEGEFFQAPRLLQVLRDARQDERKRCQTA</sequence>
<organism evidence="1 2">
    <name type="scientific">Cyclocybe aegerita</name>
    <name type="common">Black poplar mushroom</name>
    <name type="synonym">Agrocybe aegerita</name>
    <dbReference type="NCBI Taxonomy" id="1973307"/>
    <lineage>
        <taxon>Eukaryota</taxon>
        <taxon>Fungi</taxon>
        <taxon>Dikarya</taxon>
        <taxon>Basidiomycota</taxon>
        <taxon>Agaricomycotina</taxon>
        <taxon>Agaricomycetes</taxon>
        <taxon>Agaricomycetidae</taxon>
        <taxon>Agaricales</taxon>
        <taxon>Agaricineae</taxon>
        <taxon>Bolbitiaceae</taxon>
        <taxon>Cyclocybe</taxon>
    </lineage>
</organism>
<dbReference type="SUPFAM" id="SSF52047">
    <property type="entry name" value="RNI-like"/>
    <property type="match status" value="1"/>
</dbReference>
<protein>
    <recommendedName>
        <fullName evidence="3">F-box domain-containing protein</fullName>
    </recommendedName>
</protein>
<accession>A0A8S0WBA6</accession>
<dbReference type="AlphaFoldDB" id="A0A8S0WBA6"/>
<dbReference type="InterPro" id="IPR032675">
    <property type="entry name" value="LRR_dom_sf"/>
</dbReference>